<sequence length="67" mass="8176">MVQRLFLPTVTEEVLYFDRSTGSLKMIKDRHWLTTTTLERRRTSASYRVRHSTTQRQLCLPVWYMRQ</sequence>
<evidence type="ECO:0000313" key="1">
    <source>
        <dbReference type="EMBL" id="KPJ08365.1"/>
    </source>
</evidence>
<organism evidence="1 2">
    <name type="scientific">Papilio machaon</name>
    <name type="common">Old World swallowtail butterfly</name>
    <dbReference type="NCBI Taxonomy" id="76193"/>
    <lineage>
        <taxon>Eukaryota</taxon>
        <taxon>Metazoa</taxon>
        <taxon>Ecdysozoa</taxon>
        <taxon>Arthropoda</taxon>
        <taxon>Hexapoda</taxon>
        <taxon>Insecta</taxon>
        <taxon>Pterygota</taxon>
        <taxon>Neoptera</taxon>
        <taxon>Endopterygota</taxon>
        <taxon>Lepidoptera</taxon>
        <taxon>Glossata</taxon>
        <taxon>Ditrysia</taxon>
        <taxon>Papilionoidea</taxon>
        <taxon>Papilionidae</taxon>
        <taxon>Papilioninae</taxon>
        <taxon>Papilio</taxon>
    </lineage>
</organism>
<gene>
    <name evidence="1" type="ORF">RR48_13104</name>
</gene>
<name>A0A194QTN7_PAPMA</name>
<reference evidence="1 2" key="1">
    <citation type="journal article" date="2015" name="Nat. Commun.">
        <title>Outbred genome sequencing and CRISPR/Cas9 gene editing in butterflies.</title>
        <authorList>
            <person name="Li X."/>
            <person name="Fan D."/>
            <person name="Zhang W."/>
            <person name="Liu G."/>
            <person name="Zhang L."/>
            <person name="Zhao L."/>
            <person name="Fang X."/>
            <person name="Chen L."/>
            <person name="Dong Y."/>
            <person name="Chen Y."/>
            <person name="Ding Y."/>
            <person name="Zhao R."/>
            <person name="Feng M."/>
            <person name="Zhu Y."/>
            <person name="Feng Y."/>
            <person name="Jiang X."/>
            <person name="Zhu D."/>
            <person name="Xiang H."/>
            <person name="Feng X."/>
            <person name="Li S."/>
            <person name="Wang J."/>
            <person name="Zhang G."/>
            <person name="Kronforst M.R."/>
            <person name="Wang W."/>
        </authorList>
    </citation>
    <scope>NUCLEOTIDE SEQUENCE [LARGE SCALE GENOMIC DNA]</scope>
    <source>
        <strain evidence="1">Ya'a_city_454_Pm</strain>
        <tissue evidence="1">Whole body</tissue>
    </source>
</reference>
<evidence type="ECO:0000313" key="2">
    <source>
        <dbReference type="Proteomes" id="UP000053240"/>
    </source>
</evidence>
<accession>A0A194QTN7</accession>
<proteinExistence type="predicted"/>
<protein>
    <submittedName>
        <fullName evidence="1">Uncharacterized protein</fullName>
    </submittedName>
</protein>
<dbReference type="AlphaFoldDB" id="A0A194QTN7"/>
<dbReference type="InParanoid" id="A0A194QTN7"/>
<dbReference type="Proteomes" id="UP000053240">
    <property type="component" value="Unassembled WGS sequence"/>
</dbReference>
<dbReference type="EMBL" id="KQ461155">
    <property type="protein sequence ID" value="KPJ08365.1"/>
    <property type="molecule type" value="Genomic_DNA"/>
</dbReference>
<keyword evidence="2" id="KW-1185">Reference proteome</keyword>